<comment type="domain">
    <text evidence="5">The HXXXXD motif is essential for acyltransferase activity and may constitute the binding site for the phosphate moiety of the glycerol-3-phosphate.</text>
</comment>
<proteinExistence type="inferred from homology"/>
<evidence type="ECO:0000313" key="8">
    <source>
        <dbReference type="EMBL" id="ELU12181.1"/>
    </source>
</evidence>
<evidence type="ECO:0000313" key="9">
    <source>
        <dbReference type="EnsemblMetazoa" id="CapteP19530"/>
    </source>
</evidence>
<dbReference type="GO" id="GO:0016020">
    <property type="term" value="C:membrane"/>
    <property type="evidence" value="ECO:0007669"/>
    <property type="project" value="InterPro"/>
</dbReference>
<keyword evidence="4 5" id="KW-0012">Acyltransferase</keyword>
<dbReference type="NCBIfam" id="TIGR00530">
    <property type="entry name" value="AGP_acyltrn"/>
    <property type="match status" value="1"/>
</dbReference>
<reference evidence="8 10" key="2">
    <citation type="journal article" date="2013" name="Nature">
        <title>Insights into bilaterian evolution from three spiralian genomes.</title>
        <authorList>
            <person name="Simakov O."/>
            <person name="Marletaz F."/>
            <person name="Cho S.J."/>
            <person name="Edsinger-Gonzales E."/>
            <person name="Havlak P."/>
            <person name="Hellsten U."/>
            <person name="Kuo D.H."/>
            <person name="Larsson T."/>
            <person name="Lv J."/>
            <person name="Arendt D."/>
            <person name="Savage R."/>
            <person name="Osoegawa K."/>
            <person name="de Jong P."/>
            <person name="Grimwood J."/>
            <person name="Chapman J.A."/>
            <person name="Shapiro H."/>
            <person name="Aerts A."/>
            <person name="Otillar R.P."/>
            <person name="Terry A.Y."/>
            <person name="Boore J.L."/>
            <person name="Grigoriev I.V."/>
            <person name="Lindberg D.R."/>
            <person name="Seaver E.C."/>
            <person name="Weisblat D.A."/>
            <person name="Putnam N.H."/>
            <person name="Rokhsar D.S."/>
        </authorList>
    </citation>
    <scope>NUCLEOTIDE SEQUENCE</scope>
    <source>
        <strain evidence="8 10">I ESC-2004</strain>
    </source>
</reference>
<dbReference type="GO" id="GO:0006654">
    <property type="term" value="P:phosphatidic acid biosynthetic process"/>
    <property type="evidence" value="ECO:0007669"/>
    <property type="project" value="TreeGrafter"/>
</dbReference>
<keyword evidence="6" id="KW-1133">Transmembrane helix</keyword>
<evidence type="ECO:0000256" key="4">
    <source>
        <dbReference type="ARBA" id="ARBA00023315"/>
    </source>
</evidence>
<evidence type="ECO:0000313" key="10">
    <source>
        <dbReference type="Proteomes" id="UP000014760"/>
    </source>
</evidence>
<keyword evidence="6" id="KW-0812">Transmembrane</keyword>
<comment type="similarity">
    <text evidence="2 5">Belongs to the 1-acyl-sn-glycerol-3-phosphate acyltransferase family.</text>
</comment>
<feature type="domain" description="Phospholipid/glycerol acyltransferase" evidence="7">
    <location>
        <begin position="93"/>
        <end position="208"/>
    </location>
</feature>
<keyword evidence="3 5" id="KW-0808">Transferase</keyword>
<dbReference type="InterPro" id="IPR004552">
    <property type="entry name" value="AGP_acyltrans"/>
</dbReference>
<keyword evidence="5" id="KW-1208">Phospholipid metabolism</keyword>
<dbReference type="Proteomes" id="UP000014760">
    <property type="component" value="Unassembled WGS sequence"/>
</dbReference>
<dbReference type="SUPFAM" id="SSF69593">
    <property type="entry name" value="Glycerol-3-phosphate (1)-acyltransferase"/>
    <property type="match status" value="1"/>
</dbReference>
<evidence type="ECO:0000256" key="6">
    <source>
        <dbReference type="SAM" id="Phobius"/>
    </source>
</evidence>
<dbReference type="SMART" id="SM00563">
    <property type="entry name" value="PlsC"/>
    <property type="match status" value="1"/>
</dbReference>
<dbReference type="EMBL" id="KB296161">
    <property type="protein sequence ID" value="ELU12181.1"/>
    <property type="molecule type" value="Genomic_DNA"/>
</dbReference>
<evidence type="ECO:0000259" key="7">
    <source>
        <dbReference type="SMART" id="SM00563"/>
    </source>
</evidence>
<dbReference type="OMA" id="KKSLVWI"/>
<evidence type="ECO:0000256" key="3">
    <source>
        <dbReference type="ARBA" id="ARBA00022679"/>
    </source>
</evidence>
<dbReference type="FunCoup" id="R7V745">
    <property type="interactions" value="1049"/>
</dbReference>
<dbReference type="EMBL" id="AMQN01000824">
    <property type="status" value="NOT_ANNOTATED_CDS"/>
    <property type="molecule type" value="Genomic_DNA"/>
</dbReference>
<keyword evidence="5" id="KW-0443">Lipid metabolism</keyword>
<dbReference type="InterPro" id="IPR002123">
    <property type="entry name" value="Plipid/glycerol_acylTrfase"/>
</dbReference>
<evidence type="ECO:0000256" key="2">
    <source>
        <dbReference type="ARBA" id="ARBA00008655"/>
    </source>
</evidence>
<name>R7V745_CAPTE</name>
<comment type="pathway">
    <text evidence="1">Phospholipid metabolism; CDP-diacylglycerol biosynthesis; CDP-diacylglycerol from sn-glycerol 3-phosphate: step 2/3.</text>
</comment>
<comment type="catalytic activity">
    <reaction evidence="5">
        <text>a 1-acyl-sn-glycero-3-phosphate + an acyl-CoA = a 1,2-diacyl-sn-glycero-3-phosphate + CoA</text>
        <dbReference type="Rhea" id="RHEA:19709"/>
        <dbReference type="ChEBI" id="CHEBI:57287"/>
        <dbReference type="ChEBI" id="CHEBI:57970"/>
        <dbReference type="ChEBI" id="CHEBI:58342"/>
        <dbReference type="ChEBI" id="CHEBI:58608"/>
        <dbReference type="EC" id="2.3.1.51"/>
    </reaction>
</comment>
<dbReference type="GO" id="GO:0005783">
    <property type="term" value="C:endoplasmic reticulum"/>
    <property type="evidence" value="ECO:0007669"/>
    <property type="project" value="TreeGrafter"/>
</dbReference>
<dbReference type="PANTHER" id="PTHR10434:SF11">
    <property type="entry name" value="1-ACYL-SN-GLYCEROL-3-PHOSPHATE ACYLTRANSFERASE"/>
    <property type="match status" value="1"/>
</dbReference>
<dbReference type="OrthoDB" id="202234at2759"/>
<dbReference type="AlphaFoldDB" id="R7V745"/>
<accession>R7V745</accession>
<dbReference type="GO" id="GO:0003841">
    <property type="term" value="F:1-acylglycerol-3-phosphate O-acyltransferase activity"/>
    <property type="evidence" value="ECO:0007669"/>
    <property type="project" value="UniProtKB-UniRule"/>
</dbReference>
<evidence type="ECO:0000256" key="5">
    <source>
        <dbReference type="RuleBase" id="RU361267"/>
    </source>
</evidence>
<dbReference type="PANTHER" id="PTHR10434">
    <property type="entry name" value="1-ACYL-SN-GLYCEROL-3-PHOSPHATE ACYLTRANSFERASE"/>
    <property type="match status" value="1"/>
</dbReference>
<evidence type="ECO:0000256" key="1">
    <source>
        <dbReference type="ARBA" id="ARBA00004728"/>
    </source>
</evidence>
<reference evidence="9" key="3">
    <citation type="submission" date="2015-06" db="UniProtKB">
        <authorList>
            <consortium name="EnsemblMetazoa"/>
        </authorList>
    </citation>
    <scope>IDENTIFICATION</scope>
</reference>
<gene>
    <name evidence="8" type="ORF">CAPTEDRAFT_19530</name>
</gene>
<dbReference type="Pfam" id="PF01553">
    <property type="entry name" value="Acyltransferase"/>
    <property type="match status" value="1"/>
</dbReference>
<keyword evidence="5" id="KW-0594">Phospholipid biosynthesis</keyword>
<protein>
    <recommendedName>
        <fullName evidence="5">1-acyl-sn-glycerol-3-phosphate acyltransferase</fullName>
        <ecNumber evidence="5">2.3.1.51</ecNumber>
    </recommendedName>
</protein>
<organism evidence="8">
    <name type="scientific">Capitella teleta</name>
    <name type="common">Polychaete worm</name>
    <dbReference type="NCBI Taxonomy" id="283909"/>
    <lineage>
        <taxon>Eukaryota</taxon>
        <taxon>Metazoa</taxon>
        <taxon>Spiralia</taxon>
        <taxon>Lophotrochozoa</taxon>
        <taxon>Annelida</taxon>
        <taxon>Polychaeta</taxon>
        <taxon>Sedentaria</taxon>
        <taxon>Scolecida</taxon>
        <taxon>Capitellidae</taxon>
        <taxon>Capitella</taxon>
    </lineage>
</organism>
<sequence>MALGWIELTLIGLATLFPIVWRASCSVRYYVKIFVYFSFMMLTGFVMIPIVMWRPKHPRNLMYVRNFWNFSLRMFQWEVEVRDRENVEYMKPAVIVSNHQSALDMIAMMQAMPERTTALAKKELLFTGAWGVTAWLCGLVFVDRLNPQRARDTMKKTVKYLQTSDMKLWVFPEGTRKLNGEINTFKKGAFHLAIEAQVPILPIVNSSYLPFYDPKTKKFNPGKIITVCLPAISTEGMTSDDVNQVTEDTRQKMAVVFEKISREVAQEIGSKET</sequence>
<keyword evidence="10" id="KW-1185">Reference proteome</keyword>
<dbReference type="HOGENOM" id="CLU_027938_10_1_1"/>
<dbReference type="EC" id="2.3.1.51" evidence="5"/>
<feature type="transmembrane region" description="Helical" evidence="6">
    <location>
        <begin position="33"/>
        <end position="53"/>
    </location>
</feature>
<dbReference type="EnsemblMetazoa" id="CapteT19530">
    <property type="protein sequence ID" value="CapteP19530"/>
    <property type="gene ID" value="CapteG19530"/>
</dbReference>
<dbReference type="CDD" id="cd07989">
    <property type="entry name" value="LPLAT_AGPAT-like"/>
    <property type="match status" value="1"/>
</dbReference>
<reference evidence="10" key="1">
    <citation type="submission" date="2012-12" db="EMBL/GenBank/DDBJ databases">
        <authorList>
            <person name="Hellsten U."/>
            <person name="Grimwood J."/>
            <person name="Chapman J.A."/>
            <person name="Shapiro H."/>
            <person name="Aerts A."/>
            <person name="Otillar R.P."/>
            <person name="Terry A.Y."/>
            <person name="Boore J.L."/>
            <person name="Simakov O."/>
            <person name="Marletaz F."/>
            <person name="Cho S.-J."/>
            <person name="Edsinger-Gonzales E."/>
            <person name="Havlak P."/>
            <person name="Kuo D.-H."/>
            <person name="Larsson T."/>
            <person name="Lv J."/>
            <person name="Arendt D."/>
            <person name="Savage R."/>
            <person name="Osoegawa K."/>
            <person name="de Jong P."/>
            <person name="Lindberg D.R."/>
            <person name="Seaver E.C."/>
            <person name="Weisblat D.A."/>
            <person name="Putnam N.H."/>
            <person name="Grigoriev I.V."/>
            <person name="Rokhsar D.S."/>
        </authorList>
    </citation>
    <scope>NUCLEOTIDE SEQUENCE</scope>
    <source>
        <strain evidence="10">I ESC-2004</strain>
    </source>
</reference>
<keyword evidence="5" id="KW-0444">Lipid biosynthesis</keyword>
<dbReference type="STRING" id="283909.R7V745"/>
<keyword evidence="6" id="KW-0472">Membrane</keyword>